<gene>
    <name evidence="2" type="ORF">V6N11_030591</name>
</gene>
<keyword evidence="1" id="KW-0472">Membrane</keyword>
<protein>
    <submittedName>
        <fullName evidence="2">Uncharacterized protein</fullName>
    </submittedName>
</protein>
<evidence type="ECO:0000313" key="3">
    <source>
        <dbReference type="Proteomes" id="UP001396334"/>
    </source>
</evidence>
<comment type="caution">
    <text evidence="2">The sequence shown here is derived from an EMBL/GenBank/DDBJ whole genome shotgun (WGS) entry which is preliminary data.</text>
</comment>
<feature type="transmembrane region" description="Helical" evidence="1">
    <location>
        <begin position="113"/>
        <end position="133"/>
    </location>
</feature>
<evidence type="ECO:0000256" key="1">
    <source>
        <dbReference type="SAM" id="Phobius"/>
    </source>
</evidence>
<organism evidence="2 3">
    <name type="scientific">Hibiscus sabdariffa</name>
    <name type="common">roselle</name>
    <dbReference type="NCBI Taxonomy" id="183260"/>
    <lineage>
        <taxon>Eukaryota</taxon>
        <taxon>Viridiplantae</taxon>
        <taxon>Streptophyta</taxon>
        <taxon>Embryophyta</taxon>
        <taxon>Tracheophyta</taxon>
        <taxon>Spermatophyta</taxon>
        <taxon>Magnoliopsida</taxon>
        <taxon>eudicotyledons</taxon>
        <taxon>Gunneridae</taxon>
        <taxon>Pentapetalae</taxon>
        <taxon>rosids</taxon>
        <taxon>malvids</taxon>
        <taxon>Malvales</taxon>
        <taxon>Malvaceae</taxon>
        <taxon>Malvoideae</taxon>
        <taxon>Hibiscus</taxon>
    </lineage>
</organism>
<keyword evidence="1" id="KW-1133">Transmembrane helix</keyword>
<name>A0ABR2A1U6_9ROSI</name>
<evidence type="ECO:0000313" key="2">
    <source>
        <dbReference type="EMBL" id="KAK8486997.1"/>
    </source>
</evidence>
<feature type="transmembrane region" description="Helical" evidence="1">
    <location>
        <begin position="35"/>
        <end position="58"/>
    </location>
</feature>
<proteinExistence type="predicted"/>
<keyword evidence="1" id="KW-0812">Transmembrane</keyword>
<keyword evidence="3" id="KW-1185">Reference proteome</keyword>
<feature type="transmembrane region" description="Helical" evidence="1">
    <location>
        <begin position="70"/>
        <end position="93"/>
    </location>
</feature>
<reference evidence="2 3" key="1">
    <citation type="journal article" date="2024" name="G3 (Bethesda)">
        <title>Genome assembly of Hibiscus sabdariffa L. provides insights into metabolisms of medicinal natural products.</title>
        <authorList>
            <person name="Kim T."/>
        </authorList>
    </citation>
    <scope>NUCLEOTIDE SEQUENCE [LARGE SCALE GENOMIC DNA]</scope>
    <source>
        <strain evidence="2">TK-2024</strain>
        <tissue evidence="2">Old leaves</tissue>
    </source>
</reference>
<sequence length="238" mass="26133">MFATTFVPVGDFFSGQHYRRWGSCFSLFRAHGPSLVWVMPVCMVWLYGGPVSCSLYCLRQPSKFRPFPTLPRCLACLGIAGASCVTACGARHLPFLEVLLCLCSPYGGDLLHQLVGLCFGPLGCLISIAFFLLSKTTLPRPSVASSSICIHLWHHPFAGDGAEHRPTTAVLPRFVQPFWLRPGGLFRRCLVSNAQCSCAWRRHVAPNPVVGSVPCVLCVAMEPWCATTRRAFGKVMTL</sequence>
<dbReference type="EMBL" id="JBBPBN010000415">
    <property type="protein sequence ID" value="KAK8486997.1"/>
    <property type="molecule type" value="Genomic_DNA"/>
</dbReference>
<dbReference type="Proteomes" id="UP001396334">
    <property type="component" value="Unassembled WGS sequence"/>
</dbReference>
<accession>A0ABR2A1U6</accession>